<proteinExistence type="predicted"/>
<dbReference type="Proteomes" id="UP001203512">
    <property type="component" value="Unassembled WGS sequence"/>
</dbReference>
<dbReference type="EMBL" id="JALKHS010000006">
    <property type="protein sequence ID" value="MCK0531289.1"/>
    <property type="molecule type" value="Genomic_DNA"/>
</dbReference>
<keyword evidence="2" id="KW-1185">Reference proteome</keyword>
<sequence length="161" mass="17513">MNQDDVDRALFAHGHSHHRLKFSASIVSRAGTRIDESLDVDGIIVSDPTLAIGDLVRDREVVVRLPLGRNSGIDGDALAAKAFHQQLSPNRLAISAPNQRSISAASSTIDDHESSRRLMTRGFLSRHVPDMDGEILSSLRDGFFLAMNKAVPMFAGKNLQG</sequence>
<evidence type="ECO:0000313" key="1">
    <source>
        <dbReference type="EMBL" id="MCK0531289.1"/>
    </source>
</evidence>
<comment type="caution">
    <text evidence="1">The sequence shown here is derived from an EMBL/GenBank/DDBJ whole genome shotgun (WGS) entry which is preliminary data.</text>
</comment>
<protein>
    <submittedName>
        <fullName evidence="1">Uncharacterized protein</fullName>
    </submittedName>
</protein>
<evidence type="ECO:0000313" key="2">
    <source>
        <dbReference type="Proteomes" id="UP001203512"/>
    </source>
</evidence>
<name>A0ABT0DW55_9SPHN</name>
<reference evidence="1 2" key="1">
    <citation type="submission" date="2022-04" db="EMBL/GenBank/DDBJ databases">
        <authorList>
            <person name="Huq M.A."/>
        </authorList>
    </citation>
    <scope>NUCLEOTIDE SEQUENCE [LARGE SCALE GENOMIC DNA]</scope>
    <source>
        <strain evidence="1 2">MAH-33</strain>
    </source>
</reference>
<accession>A0ABT0DW55</accession>
<gene>
    <name evidence="1" type="ORF">MU848_06795</name>
</gene>
<organism evidence="1 2">
    <name type="scientific">Sphingobium agri</name>
    <dbReference type="NCBI Taxonomy" id="2933566"/>
    <lineage>
        <taxon>Bacteria</taxon>
        <taxon>Pseudomonadati</taxon>
        <taxon>Pseudomonadota</taxon>
        <taxon>Alphaproteobacteria</taxon>
        <taxon>Sphingomonadales</taxon>
        <taxon>Sphingomonadaceae</taxon>
        <taxon>Sphingobium</taxon>
    </lineage>
</organism>